<accession>A0ABR0BQB6</accession>
<evidence type="ECO:0000313" key="2">
    <source>
        <dbReference type="Proteomes" id="UP001287286"/>
    </source>
</evidence>
<protein>
    <submittedName>
        <fullName evidence="1">Uncharacterized protein</fullName>
    </submittedName>
</protein>
<reference evidence="1 2" key="1">
    <citation type="journal article" date="2024" name="Microbiol. Resour. Announc.">
        <title>Genome annotations for the ascomycete fungi Trichoderma harzianum, Trichoderma aggressivum, and Purpureocillium lilacinum.</title>
        <authorList>
            <person name="Beijen E.P.W."/>
            <person name="Ohm R.A."/>
        </authorList>
    </citation>
    <scope>NUCLEOTIDE SEQUENCE [LARGE SCALE GENOMIC DNA]</scope>
    <source>
        <strain evidence="1 2">CBS 150709</strain>
    </source>
</reference>
<organism evidence="1 2">
    <name type="scientific">Purpureocillium lilacinum</name>
    <name type="common">Paecilomyces lilacinus</name>
    <dbReference type="NCBI Taxonomy" id="33203"/>
    <lineage>
        <taxon>Eukaryota</taxon>
        <taxon>Fungi</taxon>
        <taxon>Dikarya</taxon>
        <taxon>Ascomycota</taxon>
        <taxon>Pezizomycotina</taxon>
        <taxon>Sordariomycetes</taxon>
        <taxon>Hypocreomycetidae</taxon>
        <taxon>Hypocreales</taxon>
        <taxon>Ophiocordycipitaceae</taxon>
        <taxon>Purpureocillium</taxon>
    </lineage>
</organism>
<gene>
    <name evidence="1" type="ORF">Purlil1_9645</name>
</gene>
<keyword evidence="2" id="KW-1185">Reference proteome</keyword>
<evidence type="ECO:0000313" key="1">
    <source>
        <dbReference type="EMBL" id="KAK4086116.1"/>
    </source>
</evidence>
<sequence>MPINIRQRRRERRLPLRLPPLVRSASGDGSADRHKLQHFWAVMMVYQTAFVLDQSYIKLINGTGPCSSRGMMAGNPPALTFSESREIVSENLGSLAYWNLVEIHAEHFGGEAPRLCQSWWLSD</sequence>
<dbReference type="EMBL" id="JAWRVI010000044">
    <property type="protein sequence ID" value="KAK4086116.1"/>
    <property type="molecule type" value="Genomic_DNA"/>
</dbReference>
<proteinExistence type="predicted"/>
<dbReference type="Proteomes" id="UP001287286">
    <property type="component" value="Unassembled WGS sequence"/>
</dbReference>
<name>A0ABR0BQB6_PURLI</name>
<comment type="caution">
    <text evidence="1">The sequence shown here is derived from an EMBL/GenBank/DDBJ whole genome shotgun (WGS) entry which is preliminary data.</text>
</comment>